<reference evidence="5 6" key="1">
    <citation type="journal article" date="2015" name="Nature">
        <title>rRNA introns, odd ribosomes, and small enigmatic genomes across a large radiation of phyla.</title>
        <authorList>
            <person name="Brown C.T."/>
            <person name="Hug L.A."/>
            <person name="Thomas B.C."/>
            <person name="Sharon I."/>
            <person name="Castelle C.J."/>
            <person name="Singh A."/>
            <person name="Wilkins M.J."/>
            <person name="Williams K.H."/>
            <person name="Banfield J.F."/>
        </authorList>
    </citation>
    <scope>NUCLEOTIDE SEQUENCE [LARGE SCALE GENOMIC DNA]</scope>
</reference>
<dbReference type="GO" id="GO:0016887">
    <property type="term" value="F:ATP hydrolysis activity"/>
    <property type="evidence" value="ECO:0007669"/>
    <property type="project" value="InterPro"/>
</dbReference>
<dbReference type="EMBL" id="LBWK01000002">
    <property type="protein sequence ID" value="KKR05700.1"/>
    <property type="molecule type" value="Genomic_DNA"/>
</dbReference>
<dbReference type="Gene3D" id="3.40.50.300">
    <property type="entry name" value="P-loop containing nucleotide triphosphate hydrolases"/>
    <property type="match status" value="1"/>
</dbReference>
<dbReference type="AlphaFoldDB" id="A0A0G0Q5L3"/>
<dbReference type="GO" id="GO:0005524">
    <property type="term" value="F:ATP binding"/>
    <property type="evidence" value="ECO:0007669"/>
    <property type="project" value="UniProtKB-KW"/>
</dbReference>
<dbReference type="InterPro" id="IPR003593">
    <property type="entry name" value="AAA+_ATPase"/>
</dbReference>
<evidence type="ECO:0000256" key="3">
    <source>
        <dbReference type="ARBA" id="ARBA00022840"/>
    </source>
</evidence>
<dbReference type="Proteomes" id="UP000034799">
    <property type="component" value="Unassembled WGS sequence"/>
</dbReference>
<dbReference type="InterPro" id="IPR017911">
    <property type="entry name" value="MacB-like_ATP-bd"/>
</dbReference>
<protein>
    <submittedName>
        <fullName evidence="5">ABC transporter related protein</fullName>
    </submittedName>
</protein>
<dbReference type="CDD" id="cd03255">
    <property type="entry name" value="ABC_MJ0796_LolCDE_FtsE"/>
    <property type="match status" value="1"/>
</dbReference>
<name>A0A0G0Q5L3_9BACT</name>
<comment type="caution">
    <text evidence="5">The sequence shown here is derived from an EMBL/GenBank/DDBJ whole genome shotgun (WGS) entry which is preliminary data.</text>
</comment>
<dbReference type="InterPro" id="IPR015854">
    <property type="entry name" value="ABC_transpr_LolD-like"/>
</dbReference>
<keyword evidence="3" id="KW-0067">ATP-binding</keyword>
<evidence type="ECO:0000259" key="4">
    <source>
        <dbReference type="PROSITE" id="PS50893"/>
    </source>
</evidence>
<dbReference type="PANTHER" id="PTHR24220">
    <property type="entry name" value="IMPORT ATP-BINDING PROTEIN"/>
    <property type="match status" value="1"/>
</dbReference>
<proteinExistence type="predicted"/>
<accession>A0A0G0Q5L3</accession>
<keyword evidence="2" id="KW-0547">Nucleotide-binding</keyword>
<dbReference type="SUPFAM" id="SSF52540">
    <property type="entry name" value="P-loop containing nucleoside triphosphate hydrolases"/>
    <property type="match status" value="1"/>
</dbReference>
<evidence type="ECO:0000256" key="2">
    <source>
        <dbReference type="ARBA" id="ARBA00022741"/>
    </source>
</evidence>
<keyword evidence="1" id="KW-0813">Transport</keyword>
<dbReference type="Pfam" id="PF00005">
    <property type="entry name" value="ABC_tran"/>
    <property type="match status" value="1"/>
</dbReference>
<gene>
    <name evidence="5" type="ORF">UT34_C0002G0207</name>
</gene>
<dbReference type="PANTHER" id="PTHR24220:SF614">
    <property type="entry name" value="ABC TRANSPORTER ATP-BINDING PROTEIN SSO1893-RELATED"/>
    <property type="match status" value="1"/>
</dbReference>
<feature type="domain" description="ABC transporter" evidence="4">
    <location>
        <begin position="7"/>
        <end position="241"/>
    </location>
</feature>
<evidence type="ECO:0000256" key="1">
    <source>
        <dbReference type="ARBA" id="ARBA00022448"/>
    </source>
</evidence>
<evidence type="ECO:0000313" key="5">
    <source>
        <dbReference type="EMBL" id="KKR05700.1"/>
    </source>
</evidence>
<dbReference type="GO" id="GO:0005886">
    <property type="term" value="C:plasma membrane"/>
    <property type="evidence" value="ECO:0007669"/>
    <property type="project" value="TreeGrafter"/>
</dbReference>
<dbReference type="SMART" id="SM00382">
    <property type="entry name" value="AAA"/>
    <property type="match status" value="1"/>
</dbReference>
<dbReference type="InterPro" id="IPR003439">
    <property type="entry name" value="ABC_transporter-like_ATP-bd"/>
</dbReference>
<dbReference type="STRING" id="1619100.UT34_C0002G0207"/>
<dbReference type="GO" id="GO:0022857">
    <property type="term" value="F:transmembrane transporter activity"/>
    <property type="evidence" value="ECO:0007669"/>
    <property type="project" value="TreeGrafter"/>
</dbReference>
<organism evidence="5 6">
    <name type="scientific">candidate division WS6 bacterium GW2011_GWF2_39_15</name>
    <dbReference type="NCBI Taxonomy" id="1619100"/>
    <lineage>
        <taxon>Bacteria</taxon>
        <taxon>Candidatus Dojkabacteria</taxon>
    </lineage>
</organism>
<sequence length="243" mass="27167">MNKQTVIKIESLSKSFHVGIQDVPVLRGITLDISSSDFTIIYGPSGCGKSTLLHTILGLEKPTSGSIKFFGVDLYSADLNEDDRSELRKKSIGMVYQQPNWIKSLTVIENVAFPLSLIGVPKVTRLEAAKKELEKLGMISWSNYKPSELSSGQQQKVALARALITDPQIIIADEPTGNLDYESGLELMNVLAELNLVDRKTILMVTHDLEYLRYTKSSIHMLNGEIVKDDNSVMSYKRKYIEK</sequence>
<dbReference type="PROSITE" id="PS50893">
    <property type="entry name" value="ABC_TRANSPORTER_2"/>
    <property type="match status" value="1"/>
</dbReference>
<dbReference type="PROSITE" id="PS00211">
    <property type="entry name" value="ABC_TRANSPORTER_1"/>
    <property type="match status" value="1"/>
</dbReference>
<evidence type="ECO:0000313" key="6">
    <source>
        <dbReference type="Proteomes" id="UP000034799"/>
    </source>
</evidence>
<dbReference type="InterPro" id="IPR017871">
    <property type="entry name" value="ABC_transporter-like_CS"/>
</dbReference>
<dbReference type="InterPro" id="IPR027417">
    <property type="entry name" value="P-loop_NTPase"/>
</dbReference>